<dbReference type="InterPro" id="IPR016137">
    <property type="entry name" value="RGS"/>
</dbReference>
<dbReference type="PANTHER" id="PTHR13155:SF1">
    <property type="entry name" value="A-KINASE ANCHOR PROTEIN 10, MITOCHONDRIAL"/>
    <property type="match status" value="1"/>
</dbReference>
<evidence type="ECO:0000313" key="3">
    <source>
        <dbReference type="EMBL" id="OXA52961.1"/>
    </source>
</evidence>
<name>A0A226E7W1_FOLCA</name>
<feature type="compositionally biased region" description="Low complexity" evidence="1">
    <location>
        <begin position="330"/>
        <end position="364"/>
    </location>
</feature>
<dbReference type="OMA" id="EIEAKIC"/>
<dbReference type="GO" id="GO:0005739">
    <property type="term" value="C:mitochondrion"/>
    <property type="evidence" value="ECO:0007669"/>
    <property type="project" value="TreeGrafter"/>
</dbReference>
<dbReference type="SUPFAM" id="SSF48097">
    <property type="entry name" value="Regulator of G-protein signaling, RGS"/>
    <property type="match status" value="1"/>
</dbReference>
<dbReference type="OrthoDB" id="5584247at2759"/>
<dbReference type="InterPro" id="IPR036305">
    <property type="entry name" value="RGS_sf"/>
</dbReference>
<keyword evidence="3" id="KW-0418">Kinase</keyword>
<feature type="domain" description="RGS" evidence="2">
    <location>
        <begin position="189"/>
        <end position="321"/>
    </location>
</feature>
<protein>
    <submittedName>
        <fullName evidence="3">A-kinase anchor protein 10, mitochondrial</fullName>
    </submittedName>
</protein>
<evidence type="ECO:0000256" key="1">
    <source>
        <dbReference type="SAM" id="MobiDB-lite"/>
    </source>
</evidence>
<accession>A0A226E7W1</accession>
<evidence type="ECO:0000313" key="4">
    <source>
        <dbReference type="Proteomes" id="UP000198287"/>
    </source>
</evidence>
<proteinExistence type="predicted"/>
<evidence type="ECO:0000259" key="2">
    <source>
        <dbReference type="PROSITE" id="PS50132"/>
    </source>
</evidence>
<dbReference type="EMBL" id="LNIX01000006">
    <property type="protein sequence ID" value="OXA52961.1"/>
    <property type="molecule type" value="Genomic_DNA"/>
</dbReference>
<dbReference type="InterPro" id="IPR052246">
    <property type="entry name" value="Cell_Polariz_PKAAnc"/>
</dbReference>
<sequence>MSFFKKRKNQNNNNNQPGPVENGTVVQPQKVVVPQDPPLFNFLPPPDVVADALAKTNRRSTSSVSEILMWARDYFCAFVKSDGFEDLFNAWEESMHFVEDLKTAAESNTEENFKGRLQLLKSHVEICSPNLDTTKFDELGEVKDCLEWVTEVYNKLEGELQDTCLPRYIESKFHVKCQMDLFTNGSSISLYDVLLNQSALFYFMEYAEQEGKREVLEFWLGATNFAEQFSNSNSFPGTNSTIIDVKTAVSDAMVLYEKYISLQAPHPLGIRDEIRSEIEAKICSQDEVCHCFNNAIVEAFAFLHVTCLEGFLKSSLFLSFLSDLIGSMNSSKPQQPQDSSSVGSSGSVKSYPISTSSSLTSPTPIRDRERGKLTMGRVTAYGKFEADVGCEMFKKESGIAKTMKKLVNFDDKEKAKEDLAWQVAAMIVNEVTSVTMGPPAGESN</sequence>
<dbReference type="PANTHER" id="PTHR13155">
    <property type="entry name" value="A-KINASE ANCHOR PROTEINS"/>
    <property type="match status" value="1"/>
</dbReference>
<dbReference type="GO" id="GO:0016301">
    <property type="term" value="F:kinase activity"/>
    <property type="evidence" value="ECO:0007669"/>
    <property type="project" value="UniProtKB-KW"/>
</dbReference>
<dbReference type="Proteomes" id="UP000198287">
    <property type="component" value="Unassembled WGS sequence"/>
</dbReference>
<dbReference type="Pfam" id="PF00615">
    <property type="entry name" value="RGS"/>
    <property type="match status" value="1"/>
</dbReference>
<feature type="region of interest" description="Disordered" evidence="1">
    <location>
        <begin position="1"/>
        <end position="23"/>
    </location>
</feature>
<dbReference type="InterPro" id="IPR044926">
    <property type="entry name" value="RGS_subdomain_2"/>
</dbReference>
<dbReference type="GO" id="GO:0008104">
    <property type="term" value="P:intracellular protein localization"/>
    <property type="evidence" value="ECO:0007669"/>
    <property type="project" value="TreeGrafter"/>
</dbReference>
<dbReference type="PROSITE" id="PS50132">
    <property type="entry name" value="RGS"/>
    <property type="match status" value="1"/>
</dbReference>
<reference evidence="3 4" key="1">
    <citation type="submission" date="2015-12" db="EMBL/GenBank/DDBJ databases">
        <title>The genome of Folsomia candida.</title>
        <authorList>
            <person name="Faddeeva A."/>
            <person name="Derks M.F."/>
            <person name="Anvar Y."/>
            <person name="Smit S."/>
            <person name="Van Straalen N."/>
            <person name="Roelofs D."/>
        </authorList>
    </citation>
    <scope>NUCLEOTIDE SEQUENCE [LARGE SCALE GENOMIC DNA]</scope>
    <source>
        <strain evidence="3 4">VU population</strain>
        <tissue evidence="3">Whole body</tissue>
    </source>
</reference>
<dbReference type="Gene3D" id="1.10.167.10">
    <property type="entry name" value="Regulator of G-protein Signalling 4, domain 2"/>
    <property type="match status" value="1"/>
</dbReference>
<keyword evidence="3" id="KW-0808">Transferase</keyword>
<keyword evidence="4" id="KW-1185">Reference proteome</keyword>
<organism evidence="3 4">
    <name type="scientific">Folsomia candida</name>
    <name type="common">Springtail</name>
    <dbReference type="NCBI Taxonomy" id="158441"/>
    <lineage>
        <taxon>Eukaryota</taxon>
        <taxon>Metazoa</taxon>
        <taxon>Ecdysozoa</taxon>
        <taxon>Arthropoda</taxon>
        <taxon>Hexapoda</taxon>
        <taxon>Collembola</taxon>
        <taxon>Entomobryomorpha</taxon>
        <taxon>Isotomoidea</taxon>
        <taxon>Isotomidae</taxon>
        <taxon>Proisotominae</taxon>
        <taxon>Folsomia</taxon>
    </lineage>
</organism>
<feature type="region of interest" description="Disordered" evidence="1">
    <location>
        <begin position="330"/>
        <end position="372"/>
    </location>
</feature>
<dbReference type="AlphaFoldDB" id="A0A226E7W1"/>
<dbReference type="GO" id="GO:0005886">
    <property type="term" value="C:plasma membrane"/>
    <property type="evidence" value="ECO:0007669"/>
    <property type="project" value="TreeGrafter"/>
</dbReference>
<dbReference type="STRING" id="158441.A0A226E7W1"/>
<gene>
    <name evidence="3" type="ORF">Fcan01_12825</name>
</gene>
<comment type="caution">
    <text evidence="3">The sequence shown here is derived from an EMBL/GenBank/DDBJ whole genome shotgun (WGS) entry which is preliminary data.</text>
</comment>
<dbReference type="SMART" id="SM00315">
    <property type="entry name" value="RGS"/>
    <property type="match status" value="1"/>
</dbReference>